<keyword evidence="1" id="KW-0479">Metal-binding</keyword>
<evidence type="ECO:0000313" key="8">
    <source>
        <dbReference type="Proteomes" id="UP001497482"/>
    </source>
</evidence>
<organism evidence="7 8">
    <name type="scientific">Knipowitschia caucasica</name>
    <name type="common">Caucasian dwarf goby</name>
    <name type="synonym">Pomatoschistus caucasicus</name>
    <dbReference type="NCBI Taxonomy" id="637954"/>
    <lineage>
        <taxon>Eukaryota</taxon>
        <taxon>Metazoa</taxon>
        <taxon>Chordata</taxon>
        <taxon>Craniata</taxon>
        <taxon>Vertebrata</taxon>
        <taxon>Euteleostomi</taxon>
        <taxon>Actinopterygii</taxon>
        <taxon>Neopterygii</taxon>
        <taxon>Teleostei</taxon>
        <taxon>Neoteleostei</taxon>
        <taxon>Acanthomorphata</taxon>
        <taxon>Gobiaria</taxon>
        <taxon>Gobiiformes</taxon>
        <taxon>Gobioidei</taxon>
        <taxon>Gobiidae</taxon>
        <taxon>Gobiinae</taxon>
        <taxon>Knipowitschia</taxon>
    </lineage>
</organism>
<dbReference type="PANTHER" id="PTHR22696:SF1">
    <property type="entry name" value="E3 UBIQUITIN-PROTEIN LIGASE RNF26"/>
    <property type="match status" value="1"/>
</dbReference>
<protein>
    <recommendedName>
        <fullName evidence="6">RING-type domain-containing protein</fullName>
    </recommendedName>
</protein>
<dbReference type="SUPFAM" id="SSF57850">
    <property type="entry name" value="RING/U-box"/>
    <property type="match status" value="1"/>
</dbReference>
<evidence type="ECO:0000256" key="1">
    <source>
        <dbReference type="ARBA" id="ARBA00022723"/>
    </source>
</evidence>
<proteinExistence type="predicted"/>
<dbReference type="InterPro" id="IPR001841">
    <property type="entry name" value="Znf_RING"/>
</dbReference>
<dbReference type="GO" id="GO:0061630">
    <property type="term" value="F:ubiquitin protein ligase activity"/>
    <property type="evidence" value="ECO:0007669"/>
    <property type="project" value="TreeGrafter"/>
</dbReference>
<feature type="domain" description="RING-type" evidence="6">
    <location>
        <begin position="123"/>
        <end position="163"/>
    </location>
</feature>
<dbReference type="GO" id="GO:0016567">
    <property type="term" value="P:protein ubiquitination"/>
    <property type="evidence" value="ECO:0007669"/>
    <property type="project" value="TreeGrafter"/>
</dbReference>
<sequence length="174" mass="19801">MGTVGLLWTLVTWVCCCAYALVVVLLQIAVLAFGIAFTCFAHVNPDMARRQVSLLFSWTSRQVQSYASHQVLVDALQSATQAIQPLRIMFCDVYQMISFQLTKPTNLEQDDRLEDHGPTDDKCVICQDQRKTALLLPCKHLCLCKNCKNHLLQEEHAHCPLCRRPIHQTIDVYI</sequence>
<name>A0AAV2L4A0_KNICA</name>
<evidence type="ECO:0000256" key="4">
    <source>
        <dbReference type="PROSITE-ProRule" id="PRU00175"/>
    </source>
</evidence>
<dbReference type="Proteomes" id="UP001497482">
    <property type="component" value="Chromosome 21"/>
</dbReference>
<dbReference type="PROSITE" id="PS50089">
    <property type="entry name" value="ZF_RING_2"/>
    <property type="match status" value="1"/>
</dbReference>
<dbReference type="Pfam" id="PF13920">
    <property type="entry name" value="zf-C3HC4_3"/>
    <property type="match status" value="1"/>
</dbReference>
<evidence type="ECO:0000256" key="2">
    <source>
        <dbReference type="ARBA" id="ARBA00022771"/>
    </source>
</evidence>
<evidence type="ECO:0000259" key="6">
    <source>
        <dbReference type="PROSITE" id="PS50089"/>
    </source>
</evidence>
<keyword evidence="5" id="KW-0812">Transmembrane</keyword>
<evidence type="ECO:0000313" key="7">
    <source>
        <dbReference type="EMBL" id="CAL1596744.1"/>
    </source>
</evidence>
<evidence type="ECO:0000256" key="5">
    <source>
        <dbReference type="SAM" id="Phobius"/>
    </source>
</evidence>
<evidence type="ECO:0000256" key="3">
    <source>
        <dbReference type="ARBA" id="ARBA00022833"/>
    </source>
</evidence>
<dbReference type="GO" id="GO:0008270">
    <property type="term" value="F:zinc ion binding"/>
    <property type="evidence" value="ECO:0007669"/>
    <property type="project" value="UniProtKB-KW"/>
</dbReference>
<keyword evidence="8" id="KW-1185">Reference proteome</keyword>
<reference evidence="7 8" key="1">
    <citation type="submission" date="2024-04" db="EMBL/GenBank/DDBJ databases">
        <authorList>
            <person name="Waldvogel A.-M."/>
            <person name="Schoenle A."/>
        </authorList>
    </citation>
    <scope>NUCLEOTIDE SEQUENCE [LARGE SCALE GENOMIC DNA]</scope>
</reference>
<dbReference type="InterPro" id="IPR013083">
    <property type="entry name" value="Znf_RING/FYVE/PHD"/>
</dbReference>
<feature type="transmembrane region" description="Helical" evidence="5">
    <location>
        <begin position="6"/>
        <end position="39"/>
    </location>
</feature>
<dbReference type="AlphaFoldDB" id="A0AAV2L4A0"/>
<dbReference type="GO" id="GO:0006511">
    <property type="term" value="P:ubiquitin-dependent protein catabolic process"/>
    <property type="evidence" value="ECO:0007669"/>
    <property type="project" value="TreeGrafter"/>
</dbReference>
<keyword evidence="2 4" id="KW-0863">Zinc-finger</keyword>
<dbReference type="PANTHER" id="PTHR22696">
    <property type="entry name" value="E3 UBIQUITIN-PROTEIN LIGASE RNF26"/>
    <property type="match status" value="1"/>
</dbReference>
<keyword evidence="5" id="KW-1133">Transmembrane helix</keyword>
<dbReference type="EMBL" id="OZ035843">
    <property type="protein sequence ID" value="CAL1596744.1"/>
    <property type="molecule type" value="Genomic_DNA"/>
</dbReference>
<accession>A0AAV2L4A0</accession>
<keyword evidence="3" id="KW-0862">Zinc</keyword>
<dbReference type="Gene3D" id="3.30.40.10">
    <property type="entry name" value="Zinc/RING finger domain, C3HC4 (zinc finger)"/>
    <property type="match status" value="1"/>
</dbReference>
<gene>
    <name evidence="7" type="ORF">KC01_LOCUS25369</name>
</gene>
<keyword evidence="5" id="KW-0472">Membrane</keyword>